<dbReference type="EMBL" id="GAMC01011407">
    <property type="protein sequence ID" value="JAB95148.1"/>
    <property type="molecule type" value="mRNA"/>
</dbReference>
<evidence type="ECO:0000256" key="3">
    <source>
        <dbReference type="SAM" id="MobiDB-lite"/>
    </source>
</evidence>
<protein>
    <submittedName>
        <fullName evidence="5">Tubulin-specific chaperone cofactor E-like protein</fullName>
    </submittedName>
</protein>
<organism evidence="5">
    <name type="scientific">Ceratitis capitata</name>
    <name type="common">Mediterranean fruit fly</name>
    <name type="synonym">Tephritis capitata</name>
    <dbReference type="NCBI Taxonomy" id="7213"/>
    <lineage>
        <taxon>Eukaryota</taxon>
        <taxon>Metazoa</taxon>
        <taxon>Ecdysozoa</taxon>
        <taxon>Arthropoda</taxon>
        <taxon>Hexapoda</taxon>
        <taxon>Insecta</taxon>
        <taxon>Pterygota</taxon>
        <taxon>Neoptera</taxon>
        <taxon>Endopterygota</taxon>
        <taxon>Diptera</taxon>
        <taxon>Brachycera</taxon>
        <taxon>Muscomorpha</taxon>
        <taxon>Tephritoidea</taxon>
        <taxon>Tephritidae</taxon>
        <taxon>Ceratitis</taxon>
        <taxon>Ceratitis</taxon>
    </lineage>
</organism>
<evidence type="ECO:0000256" key="2">
    <source>
        <dbReference type="ARBA" id="ARBA00022737"/>
    </source>
</evidence>
<keyword evidence="2" id="KW-0677">Repeat</keyword>
<feature type="region of interest" description="Disordered" evidence="3">
    <location>
        <begin position="204"/>
        <end position="248"/>
    </location>
</feature>
<reference evidence="5" key="1">
    <citation type="submission" date="2013-07" db="EMBL/GenBank/DDBJ databases">
        <authorList>
            <person name="Geib S."/>
        </authorList>
    </citation>
    <scope>NUCLEOTIDE SEQUENCE</scope>
</reference>
<dbReference type="CTD" id="36072"/>
<evidence type="ECO:0000259" key="4">
    <source>
        <dbReference type="PROSITE" id="PS50053"/>
    </source>
</evidence>
<sequence length="572" mass="64992">MPSLLEALERKYFTDCQLENLNDDDAAAETEKIISIYIPRLPPLLSVPELLVLNDCDIDCAGDFEAIKEKCRRVRELDLAQNKLNDWQEVFHILEHMPRVEFVNLSKNHLVGPICNPTTLPTNSLRSMVLNGTYLDWPCVEVLLDNLPLLEELHLSLNDYKEVLIDSIEFAASGGAGGGGSGSTQGEDDVNEGEEMINELCANVDDNNDEVSVRVERNDSKQSDSHILNSNNTTTATTATTTETETDTERAAAAADVEAIAETEIETTPTTPPPTPTSPTGSCYTESKCKHIQPHRKLKTLHFTGNPVESWLEICRLGRVFPSLENLVLADCPIKAIQTDAATNVNNNDCPTACVEDVEMSHKTECPHKHFHNLLFLNLSYSNISTWDDIDQIAKFPKLRNLRVKNWPLWERLECTEHERRQLLIARLPNVSLLNGGGVISADEREDAERAFIRHYMDKPEWERPKRYDELVTKHGKLDPLVNINLKPEKRLKVFITYKEKTETRLLDVYCTVGDLKTRLEKLIDLPANKMRLYYVDQDFKEFGPELMKYPNKRLYSYNIQAGDEIIIDEKK</sequence>
<proteinExistence type="evidence at transcript level"/>
<dbReference type="PROSITE" id="PS50053">
    <property type="entry name" value="UBIQUITIN_2"/>
    <property type="match status" value="1"/>
</dbReference>
<dbReference type="InterPro" id="IPR032675">
    <property type="entry name" value="LRR_dom_sf"/>
</dbReference>
<feature type="region of interest" description="Disordered" evidence="3">
    <location>
        <begin position="263"/>
        <end position="283"/>
    </location>
</feature>
<dbReference type="Gene3D" id="3.10.20.90">
    <property type="entry name" value="Phosphatidylinositol 3-kinase Catalytic Subunit, Chain A, domain 1"/>
    <property type="match status" value="1"/>
</dbReference>
<gene>
    <name evidence="5" type="primary">TBCEL</name>
</gene>
<dbReference type="SUPFAM" id="SSF52047">
    <property type="entry name" value="RNI-like"/>
    <property type="match status" value="1"/>
</dbReference>
<dbReference type="InterPro" id="IPR000626">
    <property type="entry name" value="Ubiquitin-like_dom"/>
</dbReference>
<dbReference type="PANTHER" id="PTHR15454">
    <property type="entry name" value="NISCHARIN RELATED"/>
    <property type="match status" value="1"/>
</dbReference>
<evidence type="ECO:0000256" key="1">
    <source>
        <dbReference type="ARBA" id="ARBA00022614"/>
    </source>
</evidence>
<dbReference type="InterPro" id="IPR029071">
    <property type="entry name" value="Ubiquitin-like_domsf"/>
</dbReference>
<feature type="compositionally biased region" description="Low complexity" evidence="3">
    <location>
        <begin position="233"/>
        <end position="243"/>
    </location>
</feature>
<feature type="compositionally biased region" description="Basic and acidic residues" evidence="3">
    <location>
        <begin position="211"/>
        <end position="224"/>
    </location>
</feature>
<dbReference type="SUPFAM" id="SSF54236">
    <property type="entry name" value="Ubiquitin-like"/>
    <property type="match status" value="1"/>
</dbReference>
<dbReference type="GO" id="GO:0005737">
    <property type="term" value="C:cytoplasm"/>
    <property type="evidence" value="ECO:0007669"/>
    <property type="project" value="TreeGrafter"/>
</dbReference>
<feature type="domain" description="Ubiquitin-like" evidence="4">
    <location>
        <begin position="482"/>
        <end position="572"/>
    </location>
</feature>
<reference evidence="5" key="2">
    <citation type="journal article" date="2014" name="BMC Genomics">
        <title>A genomic perspective to assessing quality of mass-reared SIT flies used in Mediterranean fruit fly (Ceratitis capitata) eradication in California.</title>
        <authorList>
            <person name="Calla B."/>
            <person name="Hall B."/>
            <person name="Hou S."/>
            <person name="Geib S.M."/>
        </authorList>
    </citation>
    <scope>NUCLEOTIDE SEQUENCE</scope>
</reference>
<keyword evidence="1" id="KW-0433">Leucine-rich repeat</keyword>
<dbReference type="KEGG" id="ccat:101451365"/>
<dbReference type="OrthoDB" id="5855206at2759"/>
<evidence type="ECO:0000313" key="5">
    <source>
        <dbReference type="EMBL" id="JAB95148.1"/>
    </source>
</evidence>
<dbReference type="AlphaFoldDB" id="W8BDT2"/>
<accession>W8BDT2</accession>
<dbReference type="Gene3D" id="3.80.10.10">
    <property type="entry name" value="Ribonuclease Inhibitor"/>
    <property type="match status" value="2"/>
</dbReference>
<dbReference type="GeneID" id="101451365"/>
<dbReference type="FunFam" id="3.80.10.10:FF:000846">
    <property type="entry name" value="Predicted protein"/>
    <property type="match status" value="1"/>
</dbReference>
<name>W8BDT2_CERCA</name>